<organism evidence="12">
    <name type="scientific">bioreactor metagenome</name>
    <dbReference type="NCBI Taxonomy" id="1076179"/>
    <lineage>
        <taxon>unclassified sequences</taxon>
        <taxon>metagenomes</taxon>
        <taxon>ecological metagenomes</taxon>
    </lineage>
</organism>
<evidence type="ECO:0000256" key="9">
    <source>
        <dbReference type="ARBA" id="ARBA00023136"/>
    </source>
</evidence>
<dbReference type="SUPFAM" id="SSF52172">
    <property type="entry name" value="CheY-like"/>
    <property type="match status" value="1"/>
</dbReference>
<keyword evidence="7" id="KW-0067">ATP-binding</keyword>
<evidence type="ECO:0000256" key="2">
    <source>
        <dbReference type="ARBA" id="ARBA00022553"/>
    </source>
</evidence>
<evidence type="ECO:0000256" key="1">
    <source>
        <dbReference type="ARBA" id="ARBA00004370"/>
    </source>
</evidence>
<evidence type="ECO:0000259" key="11">
    <source>
        <dbReference type="PROSITE" id="PS50110"/>
    </source>
</evidence>
<dbReference type="CDD" id="cd00082">
    <property type="entry name" value="HisKA"/>
    <property type="match status" value="1"/>
</dbReference>
<dbReference type="PRINTS" id="PR00344">
    <property type="entry name" value="BCTRLSENSOR"/>
</dbReference>
<protein>
    <submittedName>
        <fullName evidence="12">Sensory/regulatory protein RpfC</fullName>
        <ecNumber evidence="12">2.7.13.3</ecNumber>
    </submittedName>
</protein>
<evidence type="ECO:0000256" key="4">
    <source>
        <dbReference type="ARBA" id="ARBA00022692"/>
    </source>
</evidence>
<evidence type="ECO:0000256" key="7">
    <source>
        <dbReference type="ARBA" id="ARBA00022840"/>
    </source>
</evidence>
<dbReference type="InterPro" id="IPR036890">
    <property type="entry name" value="HATPase_C_sf"/>
</dbReference>
<dbReference type="PROSITE" id="PS50110">
    <property type="entry name" value="RESPONSE_REGULATORY"/>
    <property type="match status" value="1"/>
</dbReference>
<dbReference type="EMBL" id="VSSQ01020548">
    <property type="protein sequence ID" value="MPM65497.1"/>
    <property type="molecule type" value="Genomic_DNA"/>
</dbReference>
<dbReference type="SUPFAM" id="SSF55874">
    <property type="entry name" value="ATPase domain of HSP90 chaperone/DNA topoisomerase II/histidine kinase"/>
    <property type="match status" value="1"/>
</dbReference>
<keyword evidence="4" id="KW-0812">Transmembrane</keyword>
<comment type="caution">
    <text evidence="12">The sequence shown here is derived from an EMBL/GenBank/DDBJ whole genome shotgun (WGS) entry which is preliminary data.</text>
</comment>
<keyword evidence="3 12" id="KW-0808">Transferase</keyword>
<keyword evidence="9" id="KW-0472">Membrane</keyword>
<dbReference type="SUPFAM" id="SSF47384">
    <property type="entry name" value="Homodimeric domain of signal transducing histidine kinase"/>
    <property type="match status" value="1"/>
</dbReference>
<dbReference type="Gene3D" id="3.30.565.10">
    <property type="entry name" value="Histidine kinase-like ATPase, C-terminal domain"/>
    <property type="match status" value="1"/>
</dbReference>
<dbReference type="PANTHER" id="PTHR45339">
    <property type="entry name" value="HYBRID SIGNAL TRANSDUCTION HISTIDINE KINASE J"/>
    <property type="match status" value="1"/>
</dbReference>
<dbReference type="PROSITE" id="PS50109">
    <property type="entry name" value="HIS_KIN"/>
    <property type="match status" value="1"/>
</dbReference>
<dbReference type="CDD" id="cd16922">
    <property type="entry name" value="HATPase_EvgS-ArcB-TorS-like"/>
    <property type="match status" value="1"/>
</dbReference>
<dbReference type="PANTHER" id="PTHR45339:SF3">
    <property type="entry name" value="HISTIDINE KINASE"/>
    <property type="match status" value="1"/>
</dbReference>
<keyword evidence="2" id="KW-0597">Phosphoprotein</keyword>
<dbReference type="FunFam" id="1.10.287.130:FF:000004">
    <property type="entry name" value="Ethylene receptor 1"/>
    <property type="match status" value="1"/>
</dbReference>
<feature type="domain" description="Response regulatory" evidence="11">
    <location>
        <begin position="300"/>
        <end position="416"/>
    </location>
</feature>
<gene>
    <name evidence="12" type="primary">rpfC_4</name>
    <name evidence="12" type="ORF">SDC9_112394</name>
</gene>
<keyword evidence="8" id="KW-1133">Transmembrane helix</keyword>
<dbReference type="Pfam" id="PF00512">
    <property type="entry name" value="HisKA"/>
    <property type="match status" value="1"/>
</dbReference>
<dbReference type="SMART" id="SM00387">
    <property type="entry name" value="HATPase_c"/>
    <property type="match status" value="1"/>
</dbReference>
<keyword evidence="5" id="KW-0547">Nucleotide-binding</keyword>
<evidence type="ECO:0000256" key="8">
    <source>
        <dbReference type="ARBA" id="ARBA00022989"/>
    </source>
</evidence>
<dbReference type="GO" id="GO:0016020">
    <property type="term" value="C:membrane"/>
    <property type="evidence" value="ECO:0007669"/>
    <property type="project" value="UniProtKB-SubCell"/>
</dbReference>
<comment type="subcellular location">
    <subcellularLocation>
        <location evidence="1">Membrane</location>
    </subcellularLocation>
</comment>
<dbReference type="EC" id="2.7.13.3" evidence="12"/>
<evidence type="ECO:0000256" key="3">
    <source>
        <dbReference type="ARBA" id="ARBA00022679"/>
    </source>
</evidence>
<dbReference type="InterPro" id="IPR001789">
    <property type="entry name" value="Sig_transdc_resp-reg_receiver"/>
</dbReference>
<dbReference type="SMART" id="SM00448">
    <property type="entry name" value="REC"/>
    <property type="match status" value="1"/>
</dbReference>
<evidence type="ECO:0000313" key="12">
    <source>
        <dbReference type="EMBL" id="MPM65497.1"/>
    </source>
</evidence>
<dbReference type="Gene3D" id="1.10.287.130">
    <property type="match status" value="1"/>
</dbReference>
<dbReference type="InterPro" id="IPR004358">
    <property type="entry name" value="Sig_transdc_His_kin-like_C"/>
</dbReference>
<feature type="domain" description="Histidine kinase" evidence="10">
    <location>
        <begin position="53"/>
        <end position="273"/>
    </location>
</feature>
<dbReference type="AlphaFoldDB" id="A0A645BJH1"/>
<dbReference type="GO" id="GO:0000155">
    <property type="term" value="F:phosphorelay sensor kinase activity"/>
    <property type="evidence" value="ECO:0007669"/>
    <property type="project" value="InterPro"/>
</dbReference>
<proteinExistence type="predicted"/>
<evidence type="ECO:0000256" key="6">
    <source>
        <dbReference type="ARBA" id="ARBA00022777"/>
    </source>
</evidence>
<sequence>MQEDITEKKRLAAELDKHRHHLEELVARRTRELGEAKAAAEQANQAKSAFLANMSHEIRTPLNAIGGMAHLMRRGGLPPEQLERLDKLDAASRHLLETINTVLDLSKIEAGKLMLEEIAFNPVSLLENGRSMLLEKAESKNLAFTIERTPLPERLLGDPTRLQQCLLNYASNAIKFTERGSIALRADVIDQTESRVLLRFAVSDTGIGIPVEAQSRLFSAFEQADTSTTRRFGGTGLGLAITAKIAEAMGGAVGLDSAPARGSSFWFTAWLERGEALSPTTSDSIEQNEAGLAARHGMRHLLLVEDEPVNREIAQMLLLDAGLAADLAEDGLQAVAMASTGHYDLILMDLQMPNLDGLEATRRIRRLPGYAAVPIVAMTANAFVEDRERCRACGMNAFIAKPIVPDSFYEQLLQSLDAAYPGD</sequence>
<dbReference type="InterPro" id="IPR005467">
    <property type="entry name" value="His_kinase_dom"/>
</dbReference>
<reference evidence="12" key="1">
    <citation type="submission" date="2019-08" db="EMBL/GenBank/DDBJ databases">
        <authorList>
            <person name="Kucharzyk K."/>
            <person name="Murdoch R.W."/>
            <person name="Higgins S."/>
            <person name="Loffler F."/>
        </authorList>
    </citation>
    <scope>NUCLEOTIDE SEQUENCE</scope>
</reference>
<evidence type="ECO:0000259" key="10">
    <source>
        <dbReference type="PROSITE" id="PS50109"/>
    </source>
</evidence>
<dbReference type="Pfam" id="PF00072">
    <property type="entry name" value="Response_reg"/>
    <property type="match status" value="1"/>
</dbReference>
<dbReference type="InterPro" id="IPR011006">
    <property type="entry name" value="CheY-like_superfamily"/>
</dbReference>
<accession>A0A645BJH1</accession>
<name>A0A645BJH1_9ZZZZ</name>
<dbReference type="InterPro" id="IPR003594">
    <property type="entry name" value="HATPase_dom"/>
</dbReference>
<dbReference type="Pfam" id="PF02518">
    <property type="entry name" value="HATPase_c"/>
    <property type="match status" value="1"/>
</dbReference>
<dbReference type="GO" id="GO:0005524">
    <property type="term" value="F:ATP binding"/>
    <property type="evidence" value="ECO:0007669"/>
    <property type="project" value="UniProtKB-KW"/>
</dbReference>
<dbReference type="CDD" id="cd17546">
    <property type="entry name" value="REC_hyHK_CKI1_RcsC-like"/>
    <property type="match status" value="1"/>
</dbReference>
<dbReference type="SMART" id="SM00388">
    <property type="entry name" value="HisKA"/>
    <property type="match status" value="1"/>
</dbReference>
<evidence type="ECO:0000256" key="5">
    <source>
        <dbReference type="ARBA" id="ARBA00022741"/>
    </source>
</evidence>
<keyword evidence="6" id="KW-0418">Kinase</keyword>
<dbReference type="InterPro" id="IPR036097">
    <property type="entry name" value="HisK_dim/P_sf"/>
</dbReference>
<dbReference type="InterPro" id="IPR003661">
    <property type="entry name" value="HisK_dim/P_dom"/>
</dbReference>
<dbReference type="FunFam" id="3.30.565.10:FF:000010">
    <property type="entry name" value="Sensor histidine kinase RcsC"/>
    <property type="match status" value="1"/>
</dbReference>
<dbReference type="Gene3D" id="3.40.50.2300">
    <property type="match status" value="1"/>
</dbReference>